<proteinExistence type="inferred from homology"/>
<evidence type="ECO:0000259" key="15">
    <source>
        <dbReference type="Pfam" id="PF07687"/>
    </source>
</evidence>
<evidence type="ECO:0000256" key="9">
    <source>
        <dbReference type="ARBA" id="ARBA00022801"/>
    </source>
</evidence>
<keyword evidence="7" id="KW-0028">Amino-acid biosynthesis</keyword>
<dbReference type="PANTHER" id="PTHR43808:SF8">
    <property type="entry name" value="PEPTIDASE M20 DIMERISATION DOMAIN-CONTAINING PROTEIN"/>
    <property type="match status" value="1"/>
</dbReference>
<dbReference type="GO" id="GO:0019877">
    <property type="term" value="P:diaminopimelate biosynthetic process"/>
    <property type="evidence" value="ECO:0007669"/>
    <property type="project" value="UniProtKB-KW"/>
</dbReference>
<evidence type="ECO:0000256" key="4">
    <source>
        <dbReference type="ARBA" id="ARBA00006247"/>
    </source>
</evidence>
<evidence type="ECO:0000256" key="8">
    <source>
        <dbReference type="ARBA" id="ARBA00022723"/>
    </source>
</evidence>
<keyword evidence="17" id="KW-1185">Reference proteome</keyword>
<dbReference type="InterPro" id="IPR001261">
    <property type="entry name" value="ArgE/DapE_CS"/>
</dbReference>
<dbReference type="Gene3D" id="3.40.630.10">
    <property type="entry name" value="Zn peptidases"/>
    <property type="match status" value="1"/>
</dbReference>
<keyword evidence="10" id="KW-0862">Zinc</keyword>
<dbReference type="SUPFAM" id="SSF53187">
    <property type="entry name" value="Zn-dependent exopeptidases"/>
    <property type="match status" value="1"/>
</dbReference>
<dbReference type="Gene3D" id="3.30.70.360">
    <property type="match status" value="1"/>
</dbReference>
<dbReference type="Pfam" id="PF07687">
    <property type="entry name" value="M20_dimer"/>
    <property type="match status" value="1"/>
</dbReference>
<evidence type="ECO:0000313" key="17">
    <source>
        <dbReference type="Proteomes" id="UP001055911"/>
    </source>
</evidence>
<dbReference type="GO" id="GO:0009014">
    <property type="term" value="F:succinyl-diaminopimelate desuccinylase activity"/>
    <property type="evidence" value="ECO:0007669"/>
    <property type="project" value="UniProtKB-EC"/>
</dbReference>
<organism evidence="16 17">
    <name type="scientific">Fructilactobacillus cliffordii</name>
    <dbReference type="NCBI Taxonomy" id="2940299"/>
    <lineage>
        <taxon>Bacteria</taxon>
        <taxon>Bacillati</taxon>
        <taxon>Bacillota</taxon>
        <taxon>Bacilli</taxon>
        <taxon>Lactobacillales</taxon>
        <taxon>Lactobacillaceae</taxon>
        <taxon>Fructilactobacillus</taxon>
    </lineage>
</organism>
<evidence type="ECO:0000256" key="10">
    <source>
        <dbReference type="ARBA" id="ARBA00022833"/>
    </source>
</evidence>
<feature type="domain" description="Peptidase M20 dimerisation" evidence="15">
    <location>
        <begin position="173"/>
        <end position="278"/>
    </location>
</feature>
<dbReference type="GO" id="GO:0046872">
    <property type="term" value="F:metal ion binding"/>
    <property type="evidence" value="ECO:0007669"/>
    <property type="project" value="UniProtKB-KW"/>
</dbReference>
<dbReference type="EMBL" id="CP097119">
    <property type="protein sequence ID" value="USS89540.1"/>
    <property type="molecule type" value="Genomic_DNA"/>
</dbReference>
<evidence type="ECO:0000256" key="5">
    <source>
        <dbReference type="ARBA" id="ARBA00011921"/>
    </source>
</evidence>
<dbReference type="GO" id="GO:0009085">
    <property type="term" value="P:lysine biosynthetic process"/>
    <property type="evidence" value="ECO:0007669"/>
    <property type="project" value="UniProtKB-KW"/>
</dbReference>
<evidence type="ECO:0000256" key="1">
    <source>
        <dbReference type="ARBA" id="ARBA00001941"/>
    </source>
</evidence>
<dbReference type="InterPro" id="IPR036264">
    <property type="entry name" value="Bact_exopeptidase_dim_dom"/>
</dbReference>
<keyword evidence="12" id="KW-0457">Lysine biosynthesis</keyword>
<evidence type="ECO:0000256" key="14">
    <source>
        <dbReference type="ARBA" id="ARBA00051301"/>
    </source>
</evidence>
<evidence type="ECO:0000256" key="13">
    <source>
        <dbReference type="ARBA" id="ARBA00023285"/>
    </source>
</evidence>
<dbReference type="NCBIfam" id="NF006365">
    <property type="entry name" value="PRK08588.1"/>
    <property type="match status" value="1"/>
</dbReference>
<protein>
    <recommendedName>
        <fullName evidence="6">Probable succinyl-diaminopimelate desuccinylase</fullName>
        <ecNumber evidence="5">3.5.1.18</ecNumber>
    </recommendedName>
</protein>
<dbReference type="SUPFAM" id="SSF55031">
    <property type="entry name" value="Bacterial exopeptidase dimerisation domain"/>
    <property type="match status" value="1"/>
</dbReference>
<dbReference type="NCBIfam" id="TIGR01910">
    <property type="entry name" value="DapE-ArgE"/>
    <property type="match status" value="1"/>
</dbReference>
<evidence type="ECO:0000256" key="7">
    <source>
        <dbReference type="ARBA" id="ARBA00022605"/>
    </source>
</evidence>
<comment type="pathway">
    <text evidence="3">Amino-acid biosynthesis; L-lysine biosynthesis via DAP pathway; LL-2,6-diaminopimelate from (S)-tetrahydrodipicolinate (succinylase route): step 3/3.</text>
</comment>
<dbReference type="RefSeq" id="WP_252767090.1">
    <property type="nucleotide sequence ID" value="NZ_CP097119.1"/>
</dbReference>
<gene>
    <name evidence="16" type="ORF">M3M40_01770</name>
</gene>
<comment type="cofactor">
    <cofactor evidence="2">
        <name>Zn(2+)</name>
        <dbReference type="ChEBI" id="CHEBI:29105"/>
    </cofactor>
</comment>
<evidence type="ECO:0000256" key="6">
    <source>
        <dbReference type="ARBA" id="ARBA00016853"/>
    </source>
</evidence>
<name>A0A9Q9E298_9LACO</name>
<dbReference type="PROSITE" id="PS00759">
    <property type="entry name" value="ARGE_DAPE_CPG2_2"/>
    <property type="match status" value="1"/>
</dbReference>
<evidence type="ECO:0000256" key="3">
    <source>
        <dbReference type="ARBA" id="ARBA00005130"/>
    </source>
</evidence>
<keyword evidence="13" id="KW-0170">Cobalt</keyword>
<comment type="catalytic activity">
    <reaction evidence="14">
        <text>N-succinyl-(2S,6S)-2,6-diaminopimelate + H2O = (2S,6S)-2,6-diaminopimelate + succinate</text>
        <dbReference type="Rhea" id="RHEA:22608"/>
        <dbReference type="ChEBI" id="CHEBI:15377"/>
        <dbReference type="ChEBI" id="CHEBI:30031"/>
        <dbReference type="ChEBI" id="CHEBI:57609"/>
        <dbReference type="ChEBI" id="CHEBI:58087"/>
        <dbReference type="EC" id="3.5.1.18"/>
    </reaction>
</comment>
<keyword evidence="8" id="KW-0479">Metal-binding</keyword>
<evidence type="ECO:0000256" key="11">
    <source>
        <dbReference type="ARBA" id="ARBA00022915"/>
    </source>
</evidence>
<dbReference type="AlphaFoldDB" id="A0A9Q9E298"/>
<dbReference type="Proteomes" id="UP001055911">
    <property type="component" value="Chromosome"/>
</dbReference>
<evidence type="ECO:0000256" key="2">
    <source>
        <dbReference type="ARBA" id="ARBA00001947"/>
    </source>
</evidence>
<evidence type="ECO:0000256" key="12">
    <source>
        <dbReference type="ARBA" id="ARBA00023154"/>
    </source>
</evidence>
<reference evidence="16" key="1">
    <citation type="submission" date="2022-05" db="EMBL/GenBank/DDBJ databases">
        <authorList>
            <person name="Oliphant S.A."/>
            <person name="Watson-Haigh N.S."/>
            <person name="Sumby K.M."/>
            <person name="Gardner J.M."/>
            <person name="Jiranek V."/>
        </authorList>
    </citation>
    <scope>NUCLEOTIDE SEQUENCE</scope>
    <source>
        <strain evidence="16">KI4_B1</strain>
    </source>
</reference>
<sequence>MKAAEKVQILRDLIQIPSVNGNEAAITDYLVRLFQEHGIASQVQPITDDKSRTNLIVEIGSGKTDQVFGFTGHQDTVAVGDEAAWEHDPFAATVVGDKLYGRGAADMKSGLAAEVIALIELVEEQQEIPGKIRLLITAGEEYGAPGAYQIAPNLLTDLDALVVGEATDGNVTYAHSGSFNYRIVSRGKAAHSSVPTHGINAIQGLVKYIQQETQIFADLPIDPTLGHVQHSVTVIRGGEQVNTIPDAAELLGNVRPTSTFGNQAVRKLLQTTINQLNETTDYELELQVIHDFYPVESHADEWLVRNAVEISQVNYPDRQIHAGIDNGATDASVFVKQNPELPVIVLGPDKAGTSHQRTEHTTISSYLNTINIYKNLATQFFATQA</sequence>
<keyword evidence="9" id="KW-0378">Hydrolase</keyword>
<dbReference type="CDD" id="cd08659">
    <property type="entry name" value="M20_ArgE_DapE-like"/>
    <property type="match status" value="1"/>
</dbReference>
<dbReference type="EC" id="3.5.1.18" evidence="5"/>
<dbReference type="InterPro" id="IPR002933">
    <property type="entry name" value="Peptidase_M20"/>
</dbReference>
<comment type="similarity">
    <text evidence="4">Belongs to the peptidase M20A family.</text>
</comment>
<dbReference type="Pfam" id="PF01546">
    <property type="entry name" value="Peptidase_M20"/>
    <property type="match status" value="1"/>
</dbReference>
<dbReference type="InterPro" id="IPR050072">
    <property type="entry name" value="Peptidase_M20A"/>
</dbReference>
<dbReference type="PANTHER" id="PTHR43808">
    <property type="entry name" value="ACETYLORNITHINE DEACETYLASE"/>
    <property type="match status" value="1"/>
</dbReference>
<dbReference type="InterPro" id="IPR011650">
    <property type="entry name" value="Peptidase_M20_dimer"/>
</dbReference>
<dbReference type="InterPro" id="IPR010182">
    <property type="entry name" value="ArgE/DapE"/>
</dbReference>
<keyword evidence="11" id="KW-0220">Diaminopimelate biosynthesis</keyword>
<accession>A0A9Q9E298</accession>
<comment type="cofactor">
    <cofactor evidence="1">
        <name>Co(2+)</name>
        <dbReference type="ChEBI" id="CHEBI:48828"/>
    </cofactor>
</comment>
<evidence type="ECO:0000313" key="16">
    <source>
        <dbReference type="EMBL" id="USS89540.1"/>
    </source>
</evidence>